<organism evidence="3 4">
    <name type="scientific">Anaerocolumna sedimenticola</name>
    <dbReference type="NCBI Taxonomy" id="2696063"/>
    <lineage>
        <taxon>Bacteria</taxon>
        <taxon>Bacillati</taxon>
        <taxon>Bacillota</taxon>
        <taxon>Clostridia</taxon>
        <taxon>Lachnospirales</taxon>
        <taxon>Lachnospiraceae</taxon>
        <taxon>Anaerocolumna</taxon>
    </lineage>
</organism>
<gene>
    <name evidence="3" type="ORF">Ana3638_08905</name>
</gene>
<keyword evidence="1 3" id="KW-0378">Hydrolase</keyword>
<accession>A0A6P1TLH8</accession>
<keyword evidence="4" id="KW-1185">Reference proteome</keyword>
<dbReference type="AlphaFoldDB" id="A0A6P1TLH8"/>
<dbReference type="InterPro" id="IPR049492">
    <property type="entry name" value="BD-FAE-like_dom"/>
</dbReference>
<feature type="domain" description="BD-FAE-like" evidence="2">
    <location>
        <begin position="24"/>
        <end position="216"/>
    </location>
</feature>
<dbReference type="Gene3D" id="3.40.50.1820">
    <property type="entry name" value="alpha/beta hydrolase"/>
    <property type="match status" value="1"/>
</dbReference>
<dbReference type="Proteomes" id="UP000464314">
    <property type="component" value="Chromosome"/>
</dbReference>
<evidence type="ECO:0000259" key="2">
    <source>
        <dbReference type="Pfam" id="PF20434"/>
    </source>
</evidence>
<dbReference type="Pfam" id="PF20434">
    <property type="entry name" value="BD-FAE"/>
    <property type="match status" value="1"/>
</dbReference>
<evidence type="ECO:0000313" key="4">
    <source>
        <dbReference type="Proteomes" id="UP000464314"/>
    </source>
</evidence>
<evidence type="ECO:0000313" key="3">
    <source>
        <dbReference type="EMBL" id="QHQ60871.1"/>
    </source>
</evidence>
<proteinExistence type="predicted"/>
<evidence type="ECO:0000256" key="1">
    <source>
        <dbReference type="ARBA" id="ARBA00022801"/>
    </source>
</evidence>
<protein>
    <submittedName>
        <fullName evidence="3">Alpha/beta hydrolase fold domain-containing protein</fullName>
    </submittedName>
</protein>
<dbReference type="PANTHER" id="PTHR48081:SF6">
    <property type="entry name" value="PEPTIDASE S9 PROLYL OLIGOPEPTIDASE CATALYTIC DOMAIN-CONTAINING PROTEIN"/>
    <property type="match status" value="1"/>
</dbReference>
<dbReference type="SUPFAM" id="SSF53474">
    <property type="entry name" value="alpha/beta-Hydrolases"/>
    <property type="match status" value="1"/>
</dbReference>
<dbReference type="PANTHER" id="PTHR48081">
    <property type="entry name" value="AB HYDROLASE SUPERFAMILY PROTEIN C4A8.06C"/>
    <property type="match status" value="1"/>
</dbReference>
<dbReference type="GO" id="GO:0016787">
    <property type="term" value="F:hydrolase activity"/>
    <property type="evidence" value="ECO:0007669"/>
    <property type="project" value="UniProtKB-KW"/>
</dbReference>
<dbReference type="InterPro" id="IPR050300">
    <property type="entry name" value="GDXG_lipolytic_enzyme"/>
</dbReference>
<dbReference type="KEGG" id="anr:Ana3638_08905"/>
<reference evidence="3 4" key="1">
    <citation type="submission" date="2020-01" db="EMBL/GenBank/DDBJ databases">
        <title>Genome analysis of Anaerocolumna sp. CBA3638.</title>
        <authorList>
            <person name="Kim J."/>
            <person name="Roh S.W."/>
        </authorList>
    </citation>
    <scope>NUCLEOTIDE SEQUENCE [LARGE SCALE GENOMIC DNA]</scope>
    <source>
        <strain evidence="3 4">CBA3638</strain>
    </source>
</reference>
<name>A0A6P1TLH8_9FIRM</name>
<dbReference type="InterPro" id="IPR029058">
    <property type="entry name" value="AB_hydrolase_fold"/>
</dbReference>
<dbReference type="RefSeq" id="WP_161837701.1">
    <property type="nucleotide sequence ID" value="NZ_CP048000.1"/>
</dbReference>
<sequence length="274" mass="31181">MIHEKIDIKVNNKKAALVTYILDNFVEMDLNRKRPAVIICPGGGYSFTSNREGEPVAIAMNQKGFHAFILHYTTEYGNFPQALLELAKSMELIRENADKWHIDKEQVIVCGFSAGGHLAASLGVFWNKDILYNKLHCQKEKIRPNALLLAYPVISSAQNKHQASFQNLLGEDKSNLLEMLSLEKQVTKDVPPAFIWHTYTDKTVPVENSLLFATELCKYKIPLELHIYGEGNHGLSLGTEEVSTEKFECRPEIQNWIDMFSVWIKKLKDIKTNS</sequence>
<dbReference type="EMBL" id="CP048000">
    <property type="protein sequence ID" value="QHQ60871.1"/>
    <property type="molecule type" value="Genomic_DNA"/>
</dbReference>